<feature type="signal peptide" evidence="2">
    <location>
        <begin position="1"/>
        <end position="15"/>
    </location>
</feature>
<feature type="region of interest" description="Disordered" evidence="1">
    <location>
        <begin position="242"/>
        <end position="261"/>
    </location>
</feature>
<keyword evidence="4" id="KW-1185">Reference proteome</keyword>
<sequence>MNLLAAFFFRTMVLGDVEDLDTGHVPNVTTTAGLSDFLIFACGIELQNCLCVSSYRPTQDPVLIEMLTHKNVLSPEEALWKYDVSSMAHETRVHNIASRARVRVTLRELFRHIVVIDGAGVVQEPWTFLYIPTLAWFIHALKGYYKRSFREDSLKAKEVPEIHVPDSSLFHRQLEWASRRWPELKNQVDYLEQQDIEADNLAYALPPFTILQCDVGQDDLETGTELFMLGMREAAPRLRRKLEEEDVDQAEVKSRKRQREK</sequence>
<dbReference type="Proteomes" id="UP001140091">
    <property type="component" value="Unassembled WGS sequence"/>
</dbReference>
<evidence type="ECO:0000256" key="2">
    <source>
        <dbReference type="SAM" id="SignalP"/>
    </source>
</evidence>
<protein>
    <submittedName>
        <fullName evidence="3">Uncharacterized protein</fullName>
    </submittedName>
</protein>
<dbReference type="EMBL" id="JANBPK010000787">
    <property type="protein sequence ID" value="KAJ2931990.1"/>
    <property type="molecule type" value="Genomic_DNA"/>
</dbReference>
<keyword evidence="2" id="KW-0732">Signal</keyword>
<accession>A0A9W8JJJ1</accession>
<proteinExistence type="predicted"/>
<reference evidence="3" key="1">
    <citation type="submission" date="2022-06" db="EMBL/GenBank/DDBJ databases">
        <title>Genome Sequence of Candolleomyces eurysporus.</title>
        <authorList>
            <person name="Buettner E."/>
        </authorList>
    </citation>
    <scope>NUCLEOTIDE SEQUENCE</scope>
    <source>
        <strain evidence="3">VTCC 930004</strain>
    </source>
</reference>
<evidence type="ECO:0000313" key="4">
    <source>
        <dbReference type="Proteomes" id="UP001140091"/>
    </source>
</evidence>
<evidence type="ECO:0000256" key="1">
    <source>
        <dbReference type="SAM" id="MobiDB-lite"/>
    </source>
</evidence>
<feature type="non-terminal residue" evidence="3">
    <location>
        <position position="261"/>
    </location>
</feature>
<gene>
    <name evidence="3" type="ORF">H1R20_g5095</name>
</gene>
<dbReference type="OrthoDB" id="3062275at2759"/>
<dbReference type="AlphaFoldDB" id="A0A9W8JJJ1"/>
<comment type="caution">
    <text evidence="3">The sequence shown here is derived from an EMBL/GenBank/DDBJ whole genome shotgun (WGS) entry which is preliminary data.</text>
</comment>
<evidence type="ECO:0000313" key="3">
    <source>
        <dbReference type="EMBL" id="KAJ2931990.1"/>
    </source>
</evidence>
<organism evidence="3 4">
    <name type="scientific">Candolleomyces eurysporus</name>
    <dbReference type="NCBI Taxonomy" id="2828524"/>
    <lineage>
        <taxon>Eukaryota</taxon>
        <taxon>Fungi</taxon>
        <taxon>Dikarya</taxon>
        <taxon>Basidiomycota</taxon>
        <taxon>Agaricomycotina</taxon>
        <taxon>Agaricomycetes</taxon>
        <taxon>Agaricomycetidae</taxon>
        <taxon>Agaricales</taxon>
        <taxon>Agaricineae</taxon>
        <taxon>Psathyrellaceae</taxon>
        <taxon>Candolleomyces</taxon>
    </lineage>
</organism>
<name>A0A9W8JJJ1_9AGAR</name>
<feature type="chain" id="PRO_5040722406" evidence="2">
    <location>
        <begin position="16"/>
        <end position="261"/>
    </location>
</feature>